<keyword evidence="2" id="KW-0813">Transport</keyword>
<feature type="compositionally biased region" description="Basic and acidic residues" evidence="8">
    <location>
        <begin position="244"/>
        <end position="253"/>
    </location>
</feature>
<evidence type="ECO:0000256" key="7">
    <source>
        <dbReference type="ARBA" id="ARBA00023136"/>
    </source>
</evidence>
<evidence type="ECO:0000256" key="1">
    <source>
        <dbReference type="ARBA" id="ARBA00004141"/>
    </source>
</evidence>
<dbReference type="AlphaFoldDB" id="A0AAE9JFD5"/>
<dbReference type="SMART" id="SM00473">
    <property type="entry name" value="PAN_AP"/>
    <property type="match status" value="3"/>
</dbReference>
<evidence type="ECO:0000256" key="4">
    <source>
        <dbReference type="ARBA" id="ARBA00022741"/>
    </source>
</evidence>
<dbReference type="Pfam" id="PF00005">
    <property type="entry name" value="ABC_tran"/>
    <property type="match status" value="1"/>
</dbReference>
<evidence type="ECO:0000256" key="3">
    <source>
        <dbReference type="ARBA" id="ARBA00022692"/>
    </source>
</evidence>
<name>A0AAE9JFD5_CAEBR</name>
<evidence type="ECO:0000313" key="14">
    <source>
        <dbReference type="EMBL" id="UMM26235.1"/>
    </source>
</evidence>
<dbReference type="Proteomes" id="UP000829354">
    <property type="component" value="Chromosome IV"/>
</dbReference>
<feature type="domain" description="Apple" evidence="13">
    <location>
        <begin position="31"/>
        <end position="111"/>
    </location>
</feature>
<organism evidence="14 15">
    <name type="scientific">Caenorhabditis briggsae</name>
    <dbReference type="NCBI Taxonomy" id="6238"/>
    <lineage>
        <taxon>Eukaryota</taxon>
        <taxon>Metazoa</taxon>
        <taxon>Ecdysozoa</taxon>
        <taxon>Nematoda</taxon>
        <taxon>Chromadorea</taxon>
        <taxon>Rhabditida</taxon>
        <taxon>Rhabditina</taxon>
        <taxon>Rhabditomorpha</taxon>
        <taxon>Rhabditoidea</taxon>
        <taxon>Rhabditidae</taxon>
        <taxon>Peloderinae</taxon>
        <taxon>Caenorhabditis</taxon>
    </lineage>
</organism>
<dbReference type="PANTHER" id="PTHR43394:SF1">
    <property type="entry name" value="ATP-BINDING CASSETTE SUB-FAMILY B MEMBER 10, MITOCHONDRIAL"/>
    <property type="match status" value="1"/>
</dbReference>
<keyword evidence="10" id="KW-0732">Signal</keyword>
<dbReference type="Pfam" id="PF00024">
    <property type="entry name" value="PAN_1"/>
    <property type="match status" value="3"/>
</dbReference>
<keyword evidence="15" id="KW-1185">Reference proteome</keyword>
<dbReference type="PROSITE" id="PS50948">
    <property type="entry name" value="PAN"/>
    <property type="match status" value="2"/>
</dbReference>
<dbReference type="PANTHER" id="PTHR43394">
    <property type="entry name" value="ATP-DEPENDENT PERMEASE MDL1, MITOCHONDRIAL"/>
    <property type="match status" value="1"/>
</dbReference>
<keyword evidence="5" id="KW-0067">ATP-binding</keyword>
<evidence type="ECO:0000259" key="13">
    <source>
        <dbReference type="PROSITE" id="PS50948"/>
    </source>
</evidence>
<feature type="transmembrane region" description="Helical" evidence="9">
    <location>
        <begin position="622"/>
        <end position="641"/>
    </location>
</feature>
<feature type="signal peptide" evidence="10">
    <location>
        <begin position="1"/>
        <end position="21"/>
    </location>
</feature>
<dbReference type="FunFam" id="3.40.50.300:FF:001371">
    <property type="entry name" value="ABC transporter ATP-binding protein"/>
    <property type="match status" value="1"/>
</dbReference>
<feature type="transmembrane region" description="Helical" evidence="9">
    <location>
        <begin position="570"/>
        <end position="588"/>
    </location>
</feature>
<dbReference type="PROSITE" id="PS00211">
    <property type="entry name" value="ABC_TRANSPORTER_1"/>
    <property type="match status" value="1"/>
</dbReference>
<dbReference type="CDD" id="cd01099">
    <property type="entry name" value="PAN_AP_HGF"/>
    <property type="match status" value="2"/>
</dbReference>
<evidence type="ECO:0000256" key="8">
    <source>
        <dbReference type="SAM" id="MobiDB-lite"/>
    </source>
</evidence>
<dbReference type="InterPro" id="IPR011527">
    <property type="entry name" value="ABC1_TM_dom"/>
</dbReference>
<keyword evidence="7 9" id="KW-0472">Membrane</keyword>
<dbReference type="PROSITE" id="PS50929">
    <property type="entry name" value="ABC_TM1F"/>
    <property type="match status" value="1"/>
</dbReference>
<keyword evidence="4" id="KW-0547">Nucleotide-binding</keyword>
<dbReference type="Gene3D" id="3.50.4.10">
    <property type="entry name" value="Hepatocyte Growth Factor"/>
    <property type="match status" value="2"/>
</dbReference>
<dbReference type="GO" id="GO:0016020">
    <property type="term" value="C:membrane"/>
    <property type="evidence" value="ECO:0007669"/>
    <property type="project" value="UniProtKB-SubCell"/>
</dbReference>
<feature type="chain" id="PRO_5042115479" evidence="10">
    <location>
        <begin position="22"/>
        <end position="1161"/>
    </location>
</feature>
<evidence type="ECO:0000256" key="6">
    <source>
        <dbReference type="ARBA" id="ARBA00022989"/>
    </source>
</evidence>
<feature type="domain" description="ABC transmembrane type-1" evidence="12">
    <location>
        <begin position="572"/>
        <end position="864"/>
    </location>
</feature>
<evidence type="ECO:0000256" key="10">
    <source>
        <dbReference type="SAM" id="SignalP"/>
    </source>
</evidence>
<dbReference type="GO" id="GO:0016887">
    <property type="term" value="F:ATP hydrolysis activity"/>
    <property type="evidence" value="ECO:0007669"/>
    <property type="project" value="InterPro"/>
</dbReference>
<dbReference type="PROSITE" id="PS50893">
    <property type="entry name" value="ABC_TRANSPORTER_2"/>
    <property type="match status" value="1"/>
</dbReference>
<feature type="domain" description="ABC transporter" evidence="11">
    <location>
        <begin position="897"/>
        <end position="1136"/>
    </location>
</feature>
<proteinExistence type="predicted"/>
<evidence type="ECO:0000256" key="9">
    <source>
        <dbReference type="SAM" id="Phobius"/>
    </source>
</evidence>
<dbReference type="GO" id="GO:0005524">
    <property type="term" value="F:ATP binding"/>
    <property type="evidence" value="ECO:0007669"/>
    <property type="project" value="UniProtKB-KW"/>
</dbReference>
<dbReference type="GO" id="GO:0140359">
    <property type="term" value="F:ABC-type transporter activity"/>
    <property type="evidence" value="ECO:0007669"/>
    <property type="project" value="InterPro"/>
</dbReference>
<dbReference type="InterPro" id="IPR039421">
    <property type="entry name" value="Type_1_exporter"/>
</dbReference>
<accession>A0AAE9JFD5</accession>
<gene>
    <name evidence="14" type="ORF">L5515_010027</name>
</gene>
<reference evidence="14 15" key="1">
    <citation type="submission" date="2022-04" db="EMBL/GenBank/DDBJ databases">
        <title>Chromosome-level reference genomes for two strains of Caenorhabditis briggsae: an improved platform for comparative genomics.</title>
        <authorList>
            <person name="Stevens L."/>
            <person name="Andersen E."/>
        </authorList>
    </citation>
    <scope>NUCLEOTIDE SEQUENCE [LARGE SCALE GENOMIC DNA]</scope>
    <source>
        <strain evidence="14">VX34</strain>
        <tissue evidence="14">Whole-organism</tissue>
    </source>
</reference>
<evidence type="ECO:0000259" key="11">
    <source>
        <dbReference type="PROSITE" id="PS50893"/>
    </source>
</evidence>
<dbReference type="InterPro" id="IPR036640">
    <property type="entry name" value="ABC1_TM_sf"/>
</dbReference>
<evidence type="ECO:0000313" key="15">
    <source>
        <dbReference type="Proteomes" id="UP000829354"/>
    </source>
</evidence>
<dbReference type="SUPFAM" id="SSF52540">
    <property type="entry name" value="P-loop containing nucleoside triphosphate hydrolases"/>
    <property type="match status" value="1"/>
</dbReference>
<sequence length="1161" mass="129310">MLQRLLFTTAILVALSRSSFALYRSKDVFSCFVLHSNEFLEKSGNVLIENIDDVNECLRKCIQAPMNHKIKCKTVMYNVNTQNCVLSKYARHERNIKKSKGLQIDLYENRCASTENETIRLAIFTEQTRTTAAPVKTIGVIGNVILTPGATTNAPIITTQQAVPTTNELRRVHAVKQFPLDPKNGIFSKTVYADQPSPPLLPQRFVEKRNRNAKVFIFPRPLVDSTSQVVWTPPPPQVQSDVSDLAKERRQRSERPPVLENLAACFIKTQNRILHKFEESRIGGVTLETCMRQCSHNSLNFYCASINYSFGLKVCTLNGGNLHLNGGDTLVASRDFDYFENTCQPRGTTTTESSIGSSGTKKECYRLYNNSIYNSFDATIVGGLQDLESCESECSWSHIRRREKCLGVNWIPTTRGCMLFHKQIDFNILQPSFKAQFLANTCTYTTDQSSSRSSFSSSKSVYELFDRSLCSTRVLKGSNKTSDEKKMQCLCPLRNTLCSQLPTSTYRMLLQAKMTPVTVLRRDLTAKIKNQKLNQNISRVDRRNAAYLLRHTTWKDLVELYEIAKPFRKWIFLGTSFMVVSSGIFLIIPRILGKLIDQFDNNTKRSEEEITMRIAKFFKDQPMALVGLLAVGALATAAKVYCLQIAGVNIVGSLRKAVYSSIIRQDMTFFDKNMVGEIGSRHAADTVIVGYSVSSSLRAGVRAVLVGVGSVGMMLMTSLELSTVSFLTAPIVIGIFKMFGRVQQQCTWQLQEVAADLNQTAIERMANMKTVRMLSAEQQSIDEYCKKGELVLDISKTEALAKGSLIGSFQFTGYSAFSSILFYGSHLINTGHITYGELSSFCLYAVLAAASLSNISGFYNEVMKGLGASSRLLELKNSQPVMNLTTGIRKTDVQEAIRFEKVSFAYAGRKKTLENISFSIPRGKITAVIGPSGSGKSSIASLMLRLYDPADGRITVDGVDLREINATAWRHAIGTVGQEPVLFTCSIRENILMGAENPESISQFQLEEAAQLANALDFIQGFENGFETMVGEHGCKLSGGQKQRIAMARALISMPKVMILDEATSALDATSDYLIRMTLDSLLKNHNLTVLVIAHRLATMQQADQVVFVNRGRIEGQGTFDEMMKVQNSIVEQEARRRGIPMNEQMSRVNTPTAYGTSLKF</sequence>
<dbReference type="CDD" id="cd18573">
    <property type="entry name" value="ABC_6TM_ABCB10_like"/>
    <property type="match status" value="1"/>
</dbReference>
<dbReference type="InterPro" id="IPR003593">
    <property type="entry name" value="AAA+_ATPase"/>
</dbReference>
<dbReference type="InterPro" id="IPR003609">
    <property type="entry name" value="Pan_app"/>
</dbReference>
<dbReference type="Gene3D" id="3.40.50.300">
    <property type="entry name" value="P-loop containing nucleotide triphosphate hydrolases"/>
    <property type="match status" value="1"/>
</dbReference>
<dbReference type="SMART" id="SM00382">
    <property type="entry name" value="AAA"/>
    <property type="match status" value="1"/>
</dbReference>
<keyword evidence="3 9" id="KW-0812">Transmembrane</keyword>
<evidence type="ECO:0000256" key="2">
    <source>
        <dbReference type="ARBA" id="ARBA00022448"/>
    </source>
</evidence>
<dbReference type="SUPFAM" id="SSF57414">
    <property type="entry name" value="Hairpin loop containing domain-like"/>
    <property type="match status" value="2"/>
</dbReference>
<dbReference type="EMBL" id="CP092623">
    <property type="protein sequence ID" value="UMM26235.1"/>
    <property type="molecule type" value="Genomic_DNA"/>
</dbReference>
<feature type="domain" description="Apple" evidence="13">
    <location>
        <begin position="265"/>
        <end position="343"/>
    </location>
</feature>
<dbReference type="SUPFAM" id="SSF90123">
    <property type="entry name" value="ABC transporter transmembrane region"/>
    <property type="match status" value="1"/>
</dbReference>
<feature type="region of interest" description="Disordered" evidence="8">
    <location>
        <begin position="229"/>
        <end position="253"/>
    </location>
</feature>
<dbReference type="InterPro" id="IPR027417">
    <property type="entry name" value="P-loop_NTPase"/>
</dbReference>
<keyword evidence="6 9" id="KW-1133">Transmembrane helix</keyword>
<evidence type="ECO:0000259" key="12">
    <source>
        <dbReference type="PROSITE" id="PS50929"/>
    </source>
</evidence>
<dbReference type="Pfam" id="PF00664">
    <property type="entry name" value="ABC_membrane"/>
    <property type="match status" value="1"/>
</dbReference>
<dbReference type="InterPro" id="IPR017871">
    <property type="entry name" value="ABC_transporter-like_CS"/>
</dbReference>
<evidence type="ECO:0000256" key="5">
    <source>
        <dbReference type="ARBA" id="ARBA00022840"/>
    </source>
</evidence>
<dbReference type="Gene3D" id="1.20.1560.10">
    <property type="entry name" value="ABC transporter type 1, transmembrane domain"/>
    <property type="match status" value="1"/>
</dbReference>
<protein>
    <submittedName>
        <fullName evidence="14">Uncharacterized protein</fullName>
    </submittedName>
</protein>
<comment type="subcellular location">
    <subcellularLocation>
        <location evidence="1">Membrane</location>
        <topology evidence="1">Multi-pass membrane protein</topology>
    </subcellularLocation>
</comment>
<dbReference type="InterPro" id="IPR003439">
    <property type="entry name" value="ABC_transporter-like_ATP-bd"/>
</dbReference>